<accession>A0ABQ9ZFC4</accession>
<name>A0ABQ9ZFC4_9CRUS</name>
<sequence length="121" mass="13968">MHRQRDKVAFAHVVLHYTLPFFGNSEVPAARETPLDFSDDDMNGGSSASESARRLIRGLLTVDALKRVRSLRTLKNHAFYHHFDFESLRSKKVDPLPLVLKQKEKRRRFPDETASNAIMFD</sequence>
<dbReference type="EMBL" id="JAOYFB010000003">
    <property type="protein sequence ID" value="KAK4011640.1"/>
    <property type="molecule type" value="Genomic_DNA"/>
</dbReference>
<reference evidence="1 2" key="1">
    <citation type="journal article" date="2023" name="Nucleic Acids Res.">
        <title>The hologenome of Daphnia magna reveals possible DNA methylation and microbiome-mediated evolution of the host genome.</title>
        <authorList>
            <person name="Chaturvedi A."/>
            <person name="Li X."/>
            <person name="Dhandapani V."/>
            <person name="Marshall H."/>
            <person name="Kissane S."/>
            <person name="Cuenca-Cambronero M."/>
            <person name="Asole G."/>
            <person name="Calvet F."/>
            <person name="Ruiz-Romero M."/>
            <person name="Marangio P."/>
            <person name="Guigo R."/>
            <person name="Rago D."/>
            <person name="Mirbahai L."/>
            <person name="Eastwood N."/>
            <person name="Colbourne J.K."/>
            <person name="Zhou J."/>
            <person name="Mallon E."/>
            <person name="Orsini L."/>
        </authorList>
    </citation>
    <scope>NUCLEOTIDE SEQUENCE [LARGE SCALE GENOMIC DNA]</scope>
    <source>
        <strain evidence="1">LRV0_1</strain>
    </source>
</reference>
<dbReference type="Gene3D" id="1.10.510.10">
    <property type="entry name" value="Transferase(Phosphotransferase) domain 1"/>
    <property type="match status" value="1"/>
</dbReference>
<gene>
    <name evidence="1" type="ORF">OUZ56_020756</name>
</gene>
<proteinExistence type="predicted"/>
<comment type="caution">
    <text evidence="1">The sequence shown here is derived from an EMBL/GenBank/DDBJ whole genome shotgun (WGS) entry which is preliminary data.</text>
</comment>
<organism evidence="1 2">
    <name type="scientific">Daphnia magna</name>
    <dbReference type="NCBI Taxonomy" id="35525"/>
    <lineage>
        <taxon>Eukaryota</taxon>
        <taxon>Metazoa</taxon>
        <taxon>Ecdysozoa</taxon>
        <taxon>Arthropoda</taxon>
        <taxon>Crustacea</taxon>
        <taxon>Branchiopoda</taxon>
        <taxon>Diplostraca</taxon>
        <taxon>Cladocera</taxon>
        <taxon>Anomopoda</taxon>
        <taxon>Daphniidae</taxon>
        <taxon>Daphnia</taxon>
    </lineage>
</organism>
<dbReference type="Proteomes" id="UP001234178">
    <property type="component" value="Unassembled WGS sequence"/>
</dbReference>
<keyword evidence="2" id="KW-1185">Reference proteome</keyword>
<protein>
    <submittedName>
        <fullName evidence="1">Uncharacterized protein</fullName>
    </submittedName>
</protein>
<evidence type="ECO:0000313" key="2">
    <source>
        <dbReference type="Proteomes" id="UP001234178"/>
    </source>
</evidence>
<evidence type="ECO:0000313" key="1">
    <source>
        <dbReference type="EMBL" id="KAK4011640.1"/>
    </source>
</evidence>